<protein>
    <submittedName>
        <fullName evidence="1">Uncharacterized protein</fullName>
    </submittedName>
</protein>
<dbReference type="Proteomes" id="UP000018861">
    <property type="component" value="Unassembled WGS sequence"/>
</dbReference>
<dbReference type="AlphaFoldDB" id="W4P7N3"/>
<gene>
    <name evidence="1" type="ORF">JCM6292_2096</name>
</gene>
<evidence type="ECO:0000313" key="2">
    <source>
        <dbReference type="Proteomes" id="UP000018861"/>
    </source>
</evidence>
<organism evidence="1 2">
    <name type="scientific">Bacteroides pyogenes JCM 6292</name>
    <dbReference type="NCBI Taxonomy" id="1235809"/>
    <lineage>
        <taxon>Bacteria</taxon>
        <taxon>Pseudomonadati</taxon>
        <taxon>Bacteroidota</taxon>
        <taxon>Bacteroidia</taxon>
        <taxon>Bacteroidales</taxon>
        <taxon>Bacteroidaceae</taxon>
        <taxon>Bacteroides</taxon>
    </lineage>
</organism>
<comment type="caution">
    <text evidence="1">The sequence shown here is derived from an EMBL/GenBank/DDBJ whole genome shotgun (WGS) entry which is preliminary data.</text>
</comment>
<proteinExistence type="predicted"/>
<sequence>MPRPVRSVVNGVRIGGKDYVQLKARITYGLKDITAVAMNNGGAFKWLVNGQVVASNTDTLNVGTEYADGVDDNVEFKYDDTNIKQWIQ</sequence>
<name>W4P7N3_9BACE</name>
<accession>W4P7N3</accession>
<evidence type="ECO:0000313" key="1">
    <source>
        <dbReference type="EMBL" id="GAE15767.1"/>
    </source>
</evidence>
<dbReference type="EMBL" id="BAIQ01000021">
    <property type="protein sequence ID" value="GAE15767.1"/>
    <property type="molecule type" value="Genomic_DNA"/>
</dbReference>
<reference evidence="1 2" key="1">
    <citation type="journal article" date="2014" name="Genome Announc.">
        <title>Draft Genome Sequences of Three Strains of Bacteroides pyogenes Isolated from a Cat and Swine.</title>
        <authorList>
            <person name="Sakamoto M."/>
            <person name="Oshima K."/>
            <person name="Suda W."/>
            <person name="Kitamura K."/>
            <person name="Iida T."/>
            <person name="Hattori M."/>
            <person name="Ohkuma M."/>
        </authorList>
    </citation>
    <scope>NUCLEOTIDE SEQUENCE [LARGE SCALE GENOMIC DNA]</scope>
    <source>
        <strain evidence="1 2">JCM 6292</strain>
    </source>
</reference>